<reference evidence="3 4" key="1">
    <citation type="submission" date="2019-08" db="EMBL/GenBank/DDBJ databases">
        <title>Archaea genome.</title>
        <authorList>
            <person name="Kajale S."/>
            <person name="Shouche Y."/>
            <person name="Deshpande N."/>
            <person name="Sharma A."/>
        </authorList>
    </citation>
    <scope>NUCLEOTIDE SEQUENCE [LARGE SCALE GENOMIC DNA]</scope>
    <source>
        <strain evidence="3 4">ESP3B_9</strain>
    </source>
</reference>
<sequence length="210" mass="23605">MGADPDMREAQQTLEETEPSRGLTNQVPPDEEVQWVAKQDLRTAWLSLVLHKLKTVAIMFIFGIVAAVFAIGALDGILWGFLAFLAVGIVAPIGWVGYKYYYLKNTIIEYAATDQQFVKYKETPSTTRSESLPVNRAKDASYRQDRWDKFLDTGDIYIQGIGRAGSMRIKNIPHSEAAHRMIQQQIANSEQVDDMGGMQQRNARQGNVAH</sequence>
<feature type="compositionally biased region" description="Polar residues" evidence="1">
    <location>
        <begin position="199"/>
        <end position="210"/>
    </location>
</feature>
<keyword evidence="4" id="KW-1185">Reference proteome</keyword>
<feature type="transmembrane region" description="Helical" evidence="2">
    <location>
        <begin position="53"/>
        <end position="71"/>
    </location>
</feature>
<feature type="region of interest" description="Disordered" evidence="1">
    <location>
        <begin position="1"/>
        <end position="27"/>
    </location>
</feature>
<evidence type="ECO:0000256" key="1">
    <source>
        <dbReference type="SAM" id="MobiDB-lite"/>
    </source>
</evidence>
<dbReference type="RefSeq" id="WP_149081113.1">
    <property type="nucleotide sequence ID" value="NZ_VTAW01000009.1"/>
</dbReference>
<accession>A0A5D5AMQ5</accession>
<comment type="caution">
    <text evidence="3">The sequence shown here is derived from an EMBL/GenBank/DDBJ whole genome shotgun (WGS) entry which is preliminary data.</text>
</comment>
<dbReference type="AlphaFoldDB" id="A0A5D5AMQ5"/>
<feature type="transmembrane region" description="Helical" evidence="2">
    <location>
        <begin position="77"/>
        <end position="98"/>
    </location>
</feature>
<protein>
    <submittedName>
        <fullName evidence="3">DUF4395 domain-containing protein</fullName>
    </submittedName>
</protein>
<dbReference type="Proteomes" id="UP000324104">
    <property type="component" value="Unassembled WGS sequence"/>
</dbReference>
<keyword evidence="2" id="KW-1133">Transmembrane helix</keyword>
<gene>
    <name evidence="3" type="ORF">FYC77_08690</name>
</gene>
<evidence type="ECO:0000313" key="3">
    <source>
        <dbReference type="EMBL" id="TYT62293.1"/>
    </source>
</evidence>
<proteinExistence type="predicted"/>
<evidence type="ECO:0000313" key="4">
    <source>
        <dbReference type="Proteomes" id="UP000324104"/>
    </source>
</evidence>
<evidence type="ECO:0000256" key="2">
    <source>
        <dbReference type="SAM" id="Phobius"/>
    </source>
</evidence>
<feature type="region of interest" description="Disordered" evidence="1">
    <location>
        <begin position="191"/>
        <end position="210"/>
    </location>
</feature>
<keyword evidence="2" id="KW-0472">Membrane</keyword>
<name>A0A5D5AMQ5_9EURY</name>
<organism evidence="3 4">
    <name type="scientific">Natrialba swarupiae</name>
    <dbReference type="NCBI Taxonomy" id="2448032"/>
    <lineage>
        <taxon>Archaea</taxon>
        <taxon>Methanobacteriati</taxon>
        <taxon>Methanobacteriota</taxon>
        <taxon>Stenosarchaea group</taxon>
        <taxon>Halobacteria</taxon>
        <taxon>Halobacteriales</taxon>
        <taxon>Natrialbaceae</taxon>
        <taxon>Natrialba</taxon>
    </lineage>
</organism>
<keyword evidence="2" id="KW-0812">Transmembrane</keyword>
<dbReference type="EMBL" id="VTAW01000009">
    <property type="protein sequence ID" value="TYT62293.1"/>
    <property type="molecule type" value="Genomic_DNA"/>
</dbReference>